<dbReference type="OrthoDB" id="9797344at2"/>
<keyword evidence="2" id="KW-0378">Hydrolase</keyword>
<evidence type="ECO:0000313" key="2">
    <source>
        <dbReference type="EMBL" id="KLV10615.1"/>
    </source>
</evidence>
<dbReference type="CDD" id="cd00077">
    <property type="entry name" value="HDc"/>
    <property type="match status" value="1"/>
</dbReference>
<dbReference type="PATRIC" id="fig|320778.3.peg.1929"/>
<dbReference type="Proteomes" id="UP000035909">
    <property type="component" value="Unassembled WGS sequence"/>
</dbReference>
<dbReference type="EMBL" id="LDOU01000006">
    <property type="protein sequence ID" value="KLV10615.1"/>
    <property type="molecule type" value="Genomic_DNA"/>
</dbReference>
<dbReference type="GO" id="GO:0016787">
    <property type="term" value="F:hydrolase activity"/>
    <property type="evidence" value="ECO:0007669"/>
    <property type="project" value="UniProtKB-KW"/>
</dbReference>
<dbReference type="Gene3D" id="1.10.3210.50">
    <property type="match status" value="1"/>
</dbReference>
<dbReference type="InterPro" id="IPR003607">
    <property type="entry name" value="HD/PDEase_dom"/>
</dbReference>
<dbReference type="STRING" id="320778.ABT57_08875"/>
<evidence type="ECO:0000313" key="3">
    <source>
        <dbReference type="Proteomes" id="UP000035909"/>
    </source>
</evidence>
<dbReference type="PANTHER" id="PTHR33594:SF1">
    <property type="entry name" value="HD_PDEASE DOMAIN-CONTAINING PROTEIN"/>
    <property type="match status" value="1"/>
</dbReference>
<protein>
    <submittedName>
        <fullName evidence="2">Phosphohydrolase</fullName>
    </submittedName>
</protein>
<dbReference type="InterPro" id="IPR006674">
    <property type="entry name" value="HD_domain"/>
</dbReference>
<feature type="domain" description="HD/PDEase" evidence="1">
    <location>
        <begin position="24"/>
        <end position="141"/>
    </location>
</feature>
<proteinExistence type="predicted"/>
<keyword evidence="3" id="KW-1185">Reference proteome</keyword>
<dbReference type="SUPFAM" id="SSF109604">
    <property type="entry name" value="HD-domain/PDEase-like"/>
    <property type="match status" value="1"/>
</dbReference>
<evidence type="ECO:0000259" key="1">
    <source>
        <dbReference type="SMART" id="SM00471"/>
    </source>
</evidence>
<gene>
    <name evidence="2" type="ORF">ABT57_08875</name>
</gene>
<reference evidence="2 3" key="1">
    <citation type="submission" date="2015-05" db="EMBL/GenBank/DDBJ databases">
        <title>Photobacterium galathea sp. nov.</title>
        <authorList>
            <person name="Machado H."/>
            <person name="Gram L."/>
        </authorList>
    </citation>
    <scope>NUCLEOTIDE SEQUENCE [LARGE SCALE GENOMIC DNA]</scope>
    <source>
        <strain evidence="2 3">DSM 22954</strain>
    </source>
</reference>
<dbReference type="PANTHER" id="PTHR33594">
    <property type="entry name" value="SUPERFAMILY HYDROLASE, PUTATIVE (AFU_ORTHOLOGUE AFUA_1G03035)-RELATED"/>
    <property type="match status" value="1"/>
</dbReference>
<sequence>MTSFAPDTFTPQFEQFIRRQAATDPAHDLTHIQRVVAAAKQFCYEEKANLAVVLPAAWLHDCVTLPKNHPERHHASAMAAQAAIAFLQSIHYPAHYFPAITHAIEAHSFSAQIPVQTLEAAIVQDADRIDALGAIGIARCIQVSVGFQAALYSADDPFGEHRPRDDKAFCIDHFFTKLFRLEATMNTTAGKREARLRTEYMKGFLAQLGHEINVPFHPD</sequence>
<accession>A0A0J1HG60</accession>
<dbReference type="AlphaFoldDB" id="A0A0J1HG60"/>
<name>A0A0J1HG60_9GAMM</name>
<dbReference type="RefSeq" id="WP_047884780.1">
    <property type="nucleotide sequence ID" value="NZ_CP071326.1"/>
</dbReference>
<organism evidence="2 3">
    <name type="scientific">Photobacterium ganghwense</name>
    <dbReference type="NCBI Taxonomy" id="320778"/>
    <lineage>
        <taxon>Bacteria</taxon>
        <taxon>Pseudomonadati</taxon>
        <taxon>Pseudomonadota</taxon>
        <taxon>Gammaproteobacteria</taxon>
        <taxon>Vibrionales</taxon>
        <taxon>Vibrionaceae</taxon>
        <taxon>Photobacterium</taxon>
    </lineage>
</organism>
<comment type="caution">
    <text evidence="2">The sequence shown here is derived from an EMBL/GenBank/DDBJ whole genome shotgun (WGS) entry which is preliminary data.</text>
</comment>
<dbReference type="SMART" id="SM00471">
    <property type="entry name" value="HDc"/>
    <property type="match status" value="1"/>
</dbReference>
<dbReference type="Pfam" id="PF01966">
    <property type="entry name" value="HD"/>
    <property type="match status" value="1"/>
</dbReference>